<dbReference type="Proteomes" id="UP001595387">
    <property type="component" value="Unassembled WGS sequence"/>
</dbReference>
<sequence>MKLIATDLDGTLLNQKGEVSRENAEAIQKAVDRGLQFVVATGRSYGAAGKPLKEVGLSAPVICLNGALTYSEDRKVLRSVPLDRKTAKNIQELCDQLGMYFEFFTSNGVYSTNQEQFLQVMIDIMKSANPHMSEAEIIEGAEQRFQDEQVEFISDNEQVFAVEGLEIYKILAFSMDKAKLAEVRESLQGEEQLAITSSGDINLEFNHPAAQKGIALQSLAGSMGIDMGDVMTLGDNFNDASMLQMAGRSVAMGNAEEEIKAMCSHVTGTNEENGVAAAIEEMLDALPQGSPK</sequence>
<accession>A0ABV7A8A9</accession>
<keyword evidence="2" id="KW-1185">Reference proteome</keyword>
<dbReference type="GO" id="GO:0016787">
    <property type="term" value="F:hydrolase activity"/>
    <property type="evidence" value="ECO:0007669"/>
    <property type="project" value="UniProtKB-KW"/>
</dbReference>
<protein>
    <submittedName>
        <fullName evidence="1">Cof-type HAD-IIB family hydrolase</fullName>
        <ecNumber evidence="1">3.1.3.-</ecNumber>
    </submittedName>
</protein>
<dbReference type="SFLD" id="SFLDG01140">
    <property type="entry name" value="C2.B:_Phosphomannomutase_and_P"/>
    <property type="match status" value="1"/>
</dbReference>
<evidence type="ECO:0000313" key="2">
    <source>
        <dbReference type="Proteomes" id="UP001595387"/>
    </source>
</evidence>
<comment type="caution">
    <text evidence="1">The sequence shown here is derived from an EMBL/GenBank/DDBJ whole genome shotgun (WGS) entry which is preliminary data.</text>
</comment>
<evidence type="ECO:0000313" key="1">
    <source>
        <dbReference type="EMBL" id="MFC2949098.1"/>
    </source>
</evidence>
<dbReference type="InterPro" id="IPR036412">
    <property type="entry name" value="HAD-like_sf"/>
</dbReference>
<gene>
    <name evidence="1" type="ORF">ACFODW_12205</name>
</gene>
<dbReference type="CDD" id="cd07516">
    <property type="entry name" value="HAD_Pase"/>
    <property type="match status" value="1"/>
</dbReference>
<dbReference type="PANTHER" id="PTHR10000:SF55">
    <property type="entry name" value="5-AMINO-6-(5-PHOSPHO-D-RIBITYLAMINO)URACIL PHOSPHATASE YCSE"/>
    <property type="match status" value="1"/>
</dbReference>
<dbReference type="SUPFAM" id="SSF56784">
    <property type="entry name" value="HAD-like"/>
    <property type="match status" value="1"/>
</dbReference>
<dbReference type="SFLD" id="SFLDS00003">
    <property type="entry name" value="Haloacid_Dehalogenase"/>
    <property type="match status" value="1"/>
</dbReference>
<dbReference type="SFLD" id="SFLDG01144">
    <property type="entry name" value="C2.B.4:_PGP_Like"/>
    <property type="match status" value="1"/>
</dbReference>
<dbReference type="InterPro" id="IPR000150">
    <property type="entry name" value="Cof"/>
</dbReference>
<dbReference type="Pfam" id="PF08282">
    <property type="entry name" value="Hydrolase_3"/>
    <property type="match status" value="1"/>
</dbReference>
<dbReference type="InterPro" id="IPR023214">
    <property type="entry name" value="HAD_sf"/>
</dbReference>
<dbReference type="PROSITE" id="PS01228">
    <property type="entry name" value="COF_1"/>
    <property type="match status" value="1"/>
</dbReference>
<name>A0ABV7A8A9_9BACI</name>
<dbReference type="RefSeq" id="WP_390306820.1">
    <property type="nucleotide sequence ID" value="NZ_JBHRRZ010000017.1"/>
</dbReference>
<dbReference type="NCBIfam" id="TIGR01484">
    <property type="entry name" value="HAD-SF-IIB"/>
    <property type="match status" value="1"/>
</dbReference>
<dbReference type="PANTHER" id="PTHR10000">
    <property type="entry name" value="PHOSPHOSERINE PHOSPHATASE"/>
    <property type="match status" value="1"/>
</dbReference>
<dbReference type="PROSITE" id="PS01229">
    <property type="entry name" value="COF_2"/>
    <property type="match status" value="1"/>
</dbReference>
<reference evidence="2" key="1">
    <citation type="journal article" date="2019" name="Int. J. Syst. Evol. Microbiol.">
        <title>The Global Catalogue of Microorganisms (GCM) 10K type strain sequencing project: providing services to taxonomists for standard genome sequencing and annotation.</title>
        <authorList>
            <consortium name="The Broad Institute Genomics Platform"/>
            <consortium name="The Broad Institute Genome Sequencing Center for Infectious Disease"/>
            <person name="Wu L."/>
            <person name="Ma J."/>
        </authorList>
    </citation>
    <scope>NUCLEOTIDE SEQUENCE [LARGE SCALE GENOMIC DNA]</scope>
    <source>
        <strain evidence="2">KCTC 13193</strain>
    </source>
</reference>
<organism evidence="1 2">
    <name type="scientific">Virgibacillus sediminis</name>
    <dbReference type="NCBI Taxonomy" id="202260"/>
    <lineage>
        <taxon>Bacteria</taxon>
        <taxon>Bacillati</taxon>
        <taxon>Bacillota</taxon>
        <taxon>Bacilli</taxon>
        <taxon>Bacillales</taxon>
        <taxon>Bacillaceae</taxon>
        <taxon>Virgibacillus</taxon>
    </lineage>
</organism>
<keyword evidence="1" id="KW-0378">Hydrolase</keyword>
<dbReference type="EC" id="3.1.3.-" evidence="1"/>
<proteinExistence type="predicted"/>
<dbReference type="Gene3D" id="3.40.50.1000">
    <property type="entry name" value="HAD superfamily/HAD-like"/>
    <property type="match status" value="1"/>
</dbReference>
<dbReference type="EMBL" id="JBHRRZ010000017">
    <property type="protein sequence ID" value="MFC2949098.1"/>
    <property type="molecule type" value="Genomic_DNA"/>
</dbReference>
<dbReference type="Gene3D" id="3.30.1240.10">
    <property type="match status" value="1"/>
</dbReference>
<dbReference type="NCBIfam" id="TIGR00099">
    <property type="entry name" value="Cof-subfamily"/>
    <property type="match status" value="1"/>
</dbReference>
<dbReference type="InterPro" id="IPR006379">
    <property type="entry name" value="HAD-SF_hydro_IIB"/>
</dbReference>